<dbReference type="Pfam" id="PF01648">
    <property type="entry name" value="ACPS"/>
    <property type="match status" value="1"/>
</dbReference>
<dbReference type="PANTHER" id="PTHR12215">
    <property type="entry name" value="PHOSPHOPANTETHEINE TRANSFERASE"/>
    <property type="match status" value="1"/>
</dbReference>
<evidence type="ECO:0000256" key="1">
    <source>
        <dbReference type="ARBA" id="ARBA00010990"/>
    </source>
</evidence>
<dbReference type="SUPFAM" id="SSF56214">
    <property type="entry name" value="4'-phosphopantetheinyl transferase"/>
    <property type="match status" value="2"/>
</dbReference>
<dbReference type="AlphaFoldDB" id="A0A495RJM5"/>
<evidence type="ECO:0000259" key="3">
    <source>
        <dbReference type="Pfam" id="PF01648"/>
    </source>
</evidence>
<keyword evidence="6" id="KW-1185">Reference proteome</keyword>
<comment type="caution">
    <text evidence="5">The sequence shown here is derived from an EMBL/GenBank/DDBJ whole genome shotgun (WGS) entry which is preliminary data.</text>
</comment>
<evidence type="ECO:0000313" key="5">
    <source>
        <dbReference type="EMBL" id="RKS87531.1"/>
    </source>
</evidence>
<dbReference type="PANTHER" id="PTHR12215:SF10">
    <property type="entry name" value="L-AMINOADIPATE-SEMIALDEHYDE DEHYDROGENASE-PHOSPHOPANTETHEINYL TRANSFERASE"/>
    <property type="match status" value="1"/>
</dbReference>
<dbReference type="Pfam" id="PF22624">
    <property type="entry name" value="AASDHPPT_N"/>
    <property type="match status" value="1"/>
</dbReference>
<dbReference type="InterPro" id="IPR050559">
    <property type="entry name" value="P-Pant_transferase_sf"/>
</dbReference>
<comment type="similarity">
    <text evidence="1">Belongs to the P-Pant transferase superfamily. Gsp/Sfp/HetI/AcpT family.</text>
</comment>
<evidence type="ECO:0000259" key="4">
    <source>
        <dbReference type="Pfam" id="PF22624"/>
    </source>
</evidence>
<dbReference type="InterPro" id="IPR008278">
    <property type="entry name" value="4-PPantetheinyl_Trfase_dom"/>
</dbReference>
<dbReference type="OrthoDB" id="9808281at2"/>
<dbReference type="Gene3D" id="3.90.470.20">
    <property type="entry name" value="4'-phosphopantetheinyl transferase domain"/>
    <property type="match status" value="2"/>
</dbReference>
<evidence type="ECO:0000256" key="2">
    <source>
        <dbReference type="ARBA" id="ARBA00022679"/>
    </source>
</evidence>
<name>A0A495RJM5_9GAMM</name>
<dbReference type="GO" id="GO:0008897">
    <property type="term" value="F:holo-[acyl-carrier-protein] synthase activity"/>
    <property type="evidence" value="ECO:0007669"/>
    <property type="project" value="InterPro"/>
</dbReference>
<dbReference type="GO" id="GO:0019878">
    <property type="term" value="P:lysine biosynthetic process via aminoadipic acid"/>
    <property type="evidence" value="ECO:0007669"/>
    <property type="project" value="TreeGrafter"/>
</dbReference>
<dbReference type="InterPro" id="IPR055066">
    <property type="entry name" value="AASDHPPT_N"/>
</dbReference>
<dbReference type="InterPro" id="IPR037143">
    <property type="entry name" value="4-PPantetheinyl_Trfase_dom_sf"/>
</dbReference>
<feature type="domain" description="4'-phosphopantetheinyl transferase N-terminal" evidence="4">
    <location>
        <begin position="17"/>
        <end position="98"/>
    </location>
</feature>
<dbReference type="GO" id="GO:0000287">
    <property type="term" value="F:magnesium ion binding"/>
    <property type="evidence" value="ECO:0007669"/>
    <property type="project" value="InterPro"/>
</dbReference>
<accession>A0A495RJM5</accession>
<dbReference type="Proteomes" id="UP000278542">
    <property type="component" value="Unassembled WGS sequence"/>
</dbReference>
<reference evidence="5 6" key="1">
    <citation type="submission" date="2018-10" db="EMBL/GenBank/DDBJ databases">
        <title>Genomic Encyclopedia of Type Strains, Phase IV (KMG-IV): sequencing the most valuable type-strain genomes for metagenomic binning, comparative biology and taxonomic classification.</title>
        <authorList>
            <person name="Goeker M."/>
        </authorList>
    </citation>
    <scope>NUCLEOTIDE SEQUENCE [LARGE SCALE GENOMIC DNA]</scope>
    <source>
        <strain evidence="5 6">DSM 22228</strain>
    </source>
</reference>
<keyword evidence="2 5" id="KW-0808">Transferase</keyword>
<dbReference type="EMBL" id="RBWY01000001">
    <property type="protein sequence ID" value="RKS87531.1"/>
    <property type="molecule type" value="Genomic_DNA"/>
</dbReference>
<dbReference type="RefSeq" id="WP_121144420.1">
    <property type="nucleotide sequence ID" value="NZ_RBWY01000001.1"/>
</dbReference>
<evidence type="ECO:0000313" key="6">
    <source>
        <dbReference type="Proteomes" id="UP000278542"/>
    </source>
</evidence>
<proteinExistence type="inferred from homology"/>
<sequence>MNYIYSLNISELNWSDVRAQLKILSISEQHDLEQFKFEQDKCRALVGKLLLLYVLQQHEHYRAKLLPKIGYGVYGKPMIARMQGHFNISHAQDWVVCAYSDNSIVGIDIEHQVTINLDDYQAMMTPREYQRAITNPDFDFFQLWTLKEAVIKATGQGFFLSPTTFELPYPFQNNDYVHIESQDWFLFSQRFTPNYTLSLASSRPITGKIHCISLALDAISQ</sequence>
<organism evidence="5 6">
    <name type="scientific">Orbus hercynius</name>
    <dbReference type="NCBI Taxonomy" id="593135"/>
    <lineage>
        <taxon>Bacteria</taxon>
        <taxon>Pseudomonadati</taxon>
        <taxon>Pseudomonadota</taxon>
        <taxon>Gammaproteobacteria</taxon>
        <taxon>Orbales</taxon>
        <taxon>Orbaceae</taxon>
        <taxon>Orbus</taxon>
    </lineage>
</organism>
<gene>
    <name evidence="5" type="ORF">DES39_0767</name>
</gene>
<protein>
    <submittedName>
        <fullName evidence="5">4'-phosphopantetheinyl transferase</fullName>
    </submittedName>
</protein>
<dbReference type="GO" id="GO:0005829">
    <property type="term" value="C:cytosol"/>
    <property type="evidence" value="ECO:0007669"/>
    <property type="project" value="TreeGrafter"/>
</dbReference>
<feature type="domain" description="4'-phosphopantetheinyl transferase" evidence="3">
    <location>
        <begin position="105"/>
        <end position="185"/>
    </location>
</feature>